<evidence type="ECO:0000259" key="8">
    <source>
        <dbReference type="Pfam" id="PF02706"/>
    </source>
</evidence>
<sequence length="239" mass="26618">MNRQINTNQIMEKSKAKEINLKELFEVIKRRYWIVVVLTVLFTIIGFVYSTASTTLLYQSSARIIINADSEEQKTLLVIMKDPTIMEKVVKELKLQTTPEALAGQITAQSINESKVVSIGVTYADPEMAAKIANTTAKVFQAEIPNIVDFNDVQLLSEAKSVPYPINDNRSKMIMIGLVFGVVAGVGLVFFLESLDESVKSKDDVDEFLGVPVLGTISKMNKKNLKKKNRSKKEAELKG</sequence>
<evidence type="ECO:0000313" key="9">
    <source>
        <dbReference type="EMBL" id="WVX80921.1"/>
    </source>
</evidence>
<proteinExistence type="inferred from homology"/>
<feature type="transmembrane region" description="Helical" evidence="7">
    <location>
        <begin position="32"/>
        <end position="52"/>
    </location>
</feature>
<evidence type="ECO:0000256" key="2">
    <source>
        <dbReference type="ARBA" id="ARBA00006683"/>
    </source>
</evidence>
<evidence type="ECO:0000256" key="3">
    <source>
        <dbReference type="ARBA" id="ARBA00022475"/>
    </source>
</evidence>
<organism evidence="9 10">
    <name type="scientific">Niallia oryzisoli</name>
    <dbReference type="NCBI Taxonomy" id="1737571"/>
    <lineage>
        <taxon>Bacteria</taxon>
        <taxon>Bacillati</taxon>
        <taxon>Bacillota</taxon>
        <taxon>Bacilli</taxon>
        <taxon>Bacillales</taxon>
        <taxon>Bacillaceae</taxon>
        <taxon>Niallia</taxon>
    </lineage>
</organism>
<keyword evidence="6 7" id="KW-0472">Membrane</keyword>
<feature type="domain" description="Polysaccharide chain length determinant N-terminal" evidence="8">
    <location>
        <begin position="18"/>
        <end position="76"/>
    </location>
</feature>
<evidence type="ECO:0000256" key="1">
    <source>
        <dbReference type="ARBA" id="ARBA00004651"/>
    </source>
</evidence>
<comment type="subcellular location">
    <subcellularLocation>
        <location evidence="1">Cell membrane</location>
        <topology evidence="1">Multi-pass membrane protein</topology>
    </subcellularLocation>
</comment>
<dbReference type="PANTHER" id="PTHR32309:SF31">
    <property type="entry name" value="CAPSULAR EXOPOLYSACCHARIDE FAMILY"/>
    <property type="match status" value="1"/>
</dbReference>
<keyword evidence="5 7" id="KW-1133">Transmembrane helix</keyword>
<evidence type="ECO:0000256" key="6">
    <source>
        <dbReference type="ARBA" id="ARBA00023136"/>
    </source>
</evidence>
<keyword evidence="10" id="KW-1185">Reference proteome</keyword>
<dbReference type="RefSeq" id="WP_338449851.1">
    <property type="nucleotide sequence ID" value="NZ_CP137640.1"/>
</dbReference>
<evidence type="ECO:0000256" key="5">
    <source>
        <dbReference type="ARBA" id="ARBA00022989"/>
    </source>
</evidence>
<evidence type="ECO:0000313" key="10">
    <source>
        <dbReference type="Proteomes" id="UP001357223"/>
    </source>
</evidence>
<gene>
    <name evidence="9" type="ORF">R4Z09_27515</name>
</gene>
<keyword evidence="4 7" id="KW-0812">Transmembrane</keyword>
<reference evidence="9 10" key="1">
    <citation type="submission" date="2023-10" db="EMBL/GenBank/DDBJ databases">
        <title>Niallia locisalis sp.nov. isolated from a salt pond sample.</title>
        <authorList>
            <person name="Li X.-J."/>
            <person name="Dong L."/>
        </authorList>
    </citation>
    <scope>NUCLEOTIDE SEQUENCE [LARGE SCALE GENOMIC DNA]</scope>
    <source>
        <strain evidence="9 10">DSM 29761</strain>
    </source>
</reference>
<evidence type="ECO:0000256" key="7">
    <source>
        <dbReference type="SAM" id="Phobius"/>
    </source>
</evidence>
<dbReference type="InterPro" id="IPR050445">
    <property type="entry name" value="Bact_polysacc_biosynth/exp"/>
</dbReference>
<feature type="transmembrane region" description="Helical" evidence="7">
    <location>
        <begin position="173"/>
        <end position="192"/>
    </location>
</feature>
<protein>
    <submittedName>
        <fullName evidence="9">Wzz/FepE/Etk N-terminal domain-containing protein</fullName>
    </submittedName>
</protein>
<dbReference type="EMBL" id="CP137640">
    <property type="protein sequence ID" value="WVX80921.1"/>
    <property type="molecule type" value="Genomic_DNA"/>
</dbReference>
<accession>A0ABZ2CB02</accession>
<comment type="similarity">
    <text evidence="2">Belongs to the CpsC/CapA family.</text>
</comment>
<keyword evidence="3" id="KW-1003">Cell membrane</keyword>
<dbReference type="PANTHER" id="PTHR32309">
    <property type="entry name" value="TYROSINE-PROTEIN KINASE"/>
    <property type="match status" value="1"/>
</dbReference>
<dbReference type="InterPro" id="IPR003856">
    <property type="entry name" value="LPS_length_determ_N"/>
</dbReference>
<dbReference type="Pfam" id="PF02706">
    <property type="entry name" value="Wzz"/>
    <property type="match status" value="1"/>
</dbReference>
<dbReference type="Proteomes" id="UP001357223">
    <property type="component" value="Chromosome"/>
</dbReference>
<evidence type="ECO:0000256" key="4">
    <source>
        <dbReference type="ARBA" id="ARBA00022692"/>
    </source>
</evidence>
<name>A0ABZ2CB02_9BACI</name>